<dbReference type="EMBL" id="VSKM01000010">
    <property type="protein sequence ID" value="TYB72668.1"/>
    <property type="molecule type" value="Genomic_DNA"/>
</dbReference>
<sequence>MKAIFGSLYSVFAITAIITHIWTVIIAFTEGGFISGLISLFLPFLAELYWMFKMFGENDTYAYIALAHLILAIPFSVFGRN</sequence>
<feature type="transmembrane region" description="Helical" evidence="1">
    <location>
        <begin position="61"/>
        <end position="79"/>
    </location>
</feature>
<evidence type="ECO:0000256" key="1">
    <source>
        <dbReference type="SAM" id="Phobius"/>
    </source>
</evidence>
<dbReference type="RefSeq" id="WP_148370356.1">
    <property type="nucleotide sequence ID" value="NZ_VSKM01000010.1"/>
</dbReference>
<keyword evidence="1" id="KW-0812">Transmembrane</keyword>
<organism evidence="2 3">
    <name type="scientific">Bizionia saleffrena</name>
    <dbReference type="NCBI Taxonomy" id="291189"/>
    <lineage>
        <taxon>Bacteria</taxon>
        <taxon>Pseudomonadati</taxon>
        <taxon>Bacteroidota</taxon>
        <taxon>Flavobacteriia</taxon>
        <taxon>Flavobacteriales</taxon>
        <taxon>Flavobacteriaceae</taxon>
        <taxon>Bizionia</taxon>
    </lineage>
</organism>
<keyword evidence="1" id="KW-0472">Membrane</keyword>
<feature type="transmembrane region" description="Helical" evidence="1">
    <location>
        <begin position="7"/>
        <end position="27"/>
    </location>
</feature>
<keyword evidence="3" id="KW-1185">Reference proteome</keyword>
<dbReference type="AlphaFoldDB" id="A0A8H2LD92"/>
<evidence type="ECO:0000313" key="3">
    <source>
        <dbReference type="Proteomes" id="UP000323324"/>
    </source>
</evidence>
<gene>
    <name evidence="2" type="ORF">ES676_10870</name>
</gene>
<dbReference type="Proteomes" id="UP000323324">
    <property type="component" value="Unassembled WGS sequence"/>
</dbReference>
<keyword evidence="1" id="KW-1133">Transmembrane helix</keyword>
<evidence type="ECO:0000313" key="2">
    <source>
        <dbReference type="EMBL" id="TYB72668.1"/>
    </source>
</evidence>
<proteinExistence type="predicted"/>
<feature type="transmembrane region" description="Helical" evidence="1">
    <location>
        <begin position="33"/>
        <end position="52"/>
    </location>
</feature>
<accession>A0A8H2LD92</accession>
<protein>
    <submittedName>
        <fullName evidence="2">Uncharacterized protein</fullName>
    </submittedName>
</protein>
<name>A0A8H2LD92_9FLAO</name>
<comment type="caution">
    <text evidence="2">The sequence shown here is derived from an EMBL/GenBank/DDBJ whole genome shotgun (WGS) entry which is preliminary data.</text>
</comment>
<reference evidence="2 3" key="1">
    <citation type="submission" date="2019-08" db="EMBL/GenBank/DDBJ databases">
        <title>Genomes of Antarctic Bizionia species.</title>
        <authorList>
            <person name="Bowman J.P."/>
        </authorList>
    </citation>
    <scope>NUCLEOTIDE SEQUENCE [LARGE SCALE GENOMIC DNA]</scope>
    <source>
        <strain evidence="2 3">HFD</strain>
    </source>
</reference>